<dbReference type="STRING" id="1365950.SAMN05428963_105105"/>
<dbReference type="GO" id="GO:0005737">
    <property type="term" value="C:cytoplasm"/>
    <property type="evidence" value="ECO:0007669"/>
    <property type="project" value="TreeGrafter"/>
</dbReference>
<organism evidence="3 4">
    <name type="scientific">Consotaella salsifontis</name>
    <dbReference type="NCBI Taxonomy" id="1365950"/>
    <lineage>
        <taxon>Bacteria</taxon>
        <taxon>Pseudomonadati</taxon>
        <taxon>Pseudomonadota</taxon>
        <taxon>Alphaproteobacteria</taxon>
        <taxon>Hyphomicrobiales</taxon>
        <taxon>Aurantimonadaceae</taxon>
        <taxon>Consotaella</taxon>
    </lineage>
</organism>
<feature type="region of interest" description="Disordered" evidence="1">
    <location>
        <begin position="354"/>
        <end position="374"/>
    </location>
</feature>
<sequence>MRGRLFPEGRFMRFLSRANPYHSGPVSDHFDGRRFFNPDGHGPGGLGALLRWRFKHKRAQWPDHFPGLPTDRPPARVSGGAARLSFVGHASFLLQTGGLNILLDPLWSERCSPFDNVGPKRRNAPGIAFDDLPAIDVVCVSHSHYDHMDASTLKRLHARFSPRFLTPLGNDALIRGFCPSAKVEAHDWLARVPLNGDVALTFEPTHHWGARGVFDRSMTLWASFAFETPAGFIYYVGDSGFFGGANYRAARQRHGPAKLAVLPIGAYAPRFFMAPQHQDPDEAVRAARFLEAELSIGSHWGTFQLTDEPIDEPPARLSAALARWSVAPERFIAGRPGLAVSLPHAIDAPLPEPLAATPETTARAVHETGEEASD</sequence>
<dbReference type="EMBL" id="FUXL01000005">
    <property type="protein sequence ID" value="SKA04362.1"/>
    <property type="molecule type" value="Genomic_DNA"/>
</dbReference>
<feature type="compositionally biased region" description="Basic and acidic residues" evidence="1">
    <location>
        <begin position="364"/>
        <end position="374"/>
    </location>
</feature>
<feature type="domain" description="Metallo-beta-lactamase" evidence="2">
    <location>
        <begin position="88"/>
        <end position="277"/>
    </location>
</feature>
<gene>
    <name evidence="3" type="ORF">SAMN05428963_105105</name>
</gene>
<dbReference type="SMART" id="SM00849">
    <property type="entry name" value="Lactamase_B"/>
    <property type="match status" value="1"/>
</dbReference>
<proteinExistence type="predicted"/>
<dbReference type="Proteomes" id="UP000190135">
    <property type="component" value="Unassembled WGS sequence"/>
</dbReference>
<dbReference type="InterPro" id="IPR036866">
    <property type="entry name" value="RibonucZ/Hydroxyglut_hydro"/>
</dbReference>
<dbReference type="Pfam" id="PF12706">
    <property type="entry name" value="Lactamase_B_2"/>
    <property type="match status" value="1"/>
</dbReference>
<keyword evidence="4" id="KW-1185">Reference proteome</keyword>
<dbReference type="PANTHER" id="PTHR15032:SF4">
    <property type="entry name" value="N-ACYL-PHOSPHATIDYLETHANOLAMINE-HYDROLYZING PHOSPHOLIPASE D"/>
    <property type="match status" value="1"/>
</dbReference>
<name>A0A1T4QKX3_9HYPH</name>
<dbReference type="Gene3D" id="3.60.15.10">
    <property type="entry name" value="Ribonuclease Z/Hydroxyacylglutathione hydrolase-like"/>
    <property type="match status" value="1"/>
</dbReference>
<accession>A0A1T4QKX3</accession>
<evidence type="ECO:0000259" key="2">
    <source>
        <dbReference type="SMART" id="SM00849"/>
    </source>
</evidence>
<dbReference type="SUPFAM" id="SSF56281">
    <property type="entry name" value="Metallo-hydrolase/oxidoreductase"/>
    <property type="match status" value="1"/>
</dbReference>
<evidence type="ECO:0000256" key="1">
    <source>
        <dbReference type="SAM" id="MobiDB-lite"/>
    </source>
</evidence>
<evidence type="ECO:0000313" key="3">
    <source>
        <dbReference type="EMBL" id="SKA04362.1"/>
    </source>
</evidence>
<dbReference type="PANTHER" id="PTHR15032">
    <property type="entry name" value="N-ACYL-PHOSPHATIDYLETHANOLAMINE-HYDROLYZING PHOSPHOLIPASE D"/>
    <property type="match status" value="1"/>
</dbReference>
<dbReference type="AlphaFoldDB" id="A0A1T4QKX3"/>
<evidence type="ECO:0000313" key="4">
    <source>
        <dbReference type="Proteomes" id="UP000190135"/>
    </source>
</evidence>
<reference evidence="3 4" key="1">
    <citation type="submission" date="2017-02" db="EMBL/GenBank/DDBJ databases">
        <authorList>
            <person name="Peterson S.W."/>
        </authorList>
    </citation>
    <scope>NUCLEOTIDE SEQUENCE [LARGE SCALE GENOMIC DNA]</scope>
    <source>
        <strain evidence="3 4">USBA 369</strain>
    </source>
</reference>
<protein>
    <submittedName>
        <fullName evidence="3">L-ascorbate metabolism protein UlaG, beta-lactamase superfamily</fullName>
    </submittedName>
</protein>
<dbReference type="InterPro" id="IPR001279">
    <property type="entry name" value="Metallo-B-lactamas"/>
</dbReference>